<dbReference type="EMBL" id="BARS01051593">
    <property type="protein sequence ID" value="GAG46880.1"/>
    <property type="molecule type" value="Genomic_DNA"/>
</dbReference>
<gene>
    <name evidence="1" type="ORF">S01H1_76817</name>
</gene>
<evidence type="ECO:0000313" key="1">
    <source>
        <dbReference type="EMBL" id="GAG46880.1"/>
    </source>
</evidence>
<dbReference type="AlphaFoldDB" id="X0XUA1"/>
<comment type="caution">
    <text evidence="1">The sequence shown here is derived from an EMBL/GenBank/DDBJ whole genome shotgun (WGS) entry which is preliminary data.</text>
</comment>
<accession>X0XUA1</accession>
<dbReference type="InterPro" id="IPR029052">
    <property type="entry name" value="Metallo-depent_PP-like"/>
</dbReference>
<reference evidence="1" key="1">
    <citation type="journal article" date="2014" name="Front. Microbiol.">
        <title>High frequency of phylogenetically diverse reductive dehalogenase-homologous genes in deep subseafloor sedimentary metagenomes.</title>
        <authorList>
            <person name="Kawai M."/>
            <person name="Futagami T."/>
            <person name="Toyoda A."/>
            <person name="Takaki Y."/>
            <person name="Nishi S."/>
            <person name="Hori S."/>
            <person name="Arai W."/>
            <person name="Tsubouchi T."/>
            <person name="Morono Y."/>
            <person name="Uchiyama I."/>
            <person name="Ito T."/>
            <person name="Fujiyama A."/>
            <person name="Inagaki F."/>
            <person name="Takami H."/>
        </authorList>
    </citation>
    <scope>NUCLEOTIDE SEQUENCE</scope>
    <source>
        <strain evidence="1">Expedition CK06-06</strain>
    </source>
</reference>
<dbReference type="SUPFAM" id="SSF56300">
    <property type="entry name" value="Metallo-dependent phosphatases"/>
    <property type="match status" value="1"/>
</dbReference>
<name>X0XUA1_9ZZZZ</name>
<protein>
    <recommendedName>
        <fullName evidence="2">Calcineurin-like phosphoesterase domain-containing protein</fullName>
    </recommendedName>
</protein>
<feature type="non-terminal residue" evidence="1">
    <location>
        <position position="1"/>
    </location>
</feature>
<proteinExistence type="predicted"/>
<sequence length="113" mass="12955">TVKWYNYAKVVNLDWLLVHGNQVPSSSGNPYNGFAAKSERWHRSMPQHFDYIACGHFHQFFKVQDVWCGPALISDDDWCREVLGREGECGQLALGITEDGIKYVLPINLRDVQ</sequence>
<evidence type="ECO:0008006" key="2">
    <source>
        <dbReference type="Google" id="ProtNLM"/>
    </source>
</evidence>
<organism evidence="1">
    <name type="scientific">marine sediment metagenome</name>
    <dbReference type="NCBI Taxonomy" id="412755"/>
    <lineage>
        <taxon>unclassified sequences</taxon>
        <taxon>metagenomes</taxon>
        <taxon>ecological metagenomes</taxon>
    </lineage>
</organism>